<dbReference type="PANTHER" id="PTHR31751">
    <property type="entry name" value="SI:CH211-108C17.2-RELATED-RELATED"/>
    <property type="match status" value="1"/>
</dbReference>
<dbReference type="EnsemblMetazoa" id="Aqu2.1.36351_001">
    <property type="protein sequence ID" value="Aqu2.1.36351_001"/>
    <property type="gene ID" value="Aqu2.1.36351"/>
</dbReference>
<protein>
    <submittedName>
        <fullName evidence="1">Uncharacterized protein</fullName>
    </submittedName>
</protein>
<organism evidence="1">
    <name type="scientific">Amphimedon queenslandica</name>
    <name type="common">Sponge</name>
    <dbReference type="NCBI Taxonomy" id="400682"/>
    <lineage>
        <taxon>Eukaryota</taxon>
        <taxon>Metazoa</taxon>
        <taxon>Porifera</taxon>
        <taxon>Demospongiae</taxon>
        <taxon>Heteroscleromorpha</taxon>
        <taxon>Haplosclerida</taxon>
        <taxon>Niphatidae</taxon>
        <taxon>Amphimedon</taxon>
    </lineage>
</organism>
<dbReference type="InParanoid" id="A0A1X7V8L1"/>
<proteinExistence type="predicted"/>
<dbReference type="OMA" id="QHITNIK"/>
<dbReference type="PANTHER" id="PTHR31751:SF7">
    <property type="entry name" value="THAP-TYPE DOMAIN-CONTAINING PROTEIN"/>
    <property type="match status" value="1"/>
</dbReference>
<accession>A0A1X7V8L1</accession>
<dbReference type="OrthoDB" id="6139842at2759"/>
<name>A0A1X7V8L1_AMPQE</name>
<sequence length="451" mass="52014">MAKLIGSSLKVTLTCTAGHVTQWSSSDPHYDKKNSAINENDILFAASILFFGKSLCKDFSVLFYPGSCMYHRSMFYCYQKLYLIPTVEKFWTQHITNIKKKFAYKELIASGDGMVSETGEVVELQTVDKREVNFKSPLMECEGLKRCLDKIATNSTMKVTELPTDASITVMAMMRDKYPSIVHSLDVWHKAKKLKKTLSQAAEKKGHDKINMWSDQICNHFWYCRKECNGDSMWISVLHHVQNEHVRILKKCDHILNDGTDTSTEPPTDCDGTLIPYFLPNELAMETLCQILLKFNVRFGILAILSVFSLMLAYCPKRNAFKDEAFRARMYLAAIDHNFHLGRNLSRNVSGEERNHRVYRKCTNRWDVPVFEQKSYDYMPVLIDTLYKYRADCDASIRSTVIKRYNHPEKVSATLSKQKPPSIGELAKLKKVVSQNNHNNNDIHNFIYIDF</sequence>
<evidence type="ECO:0000313" key="1">
    <source>
        <dbReference type="EnsemblMetazoa" id="Aqu2.1.36351_001"/>
    </source>
</evidence>
<dbReference type="eggNOG" id="ENOG502RACQ">
    <property type="taxonomic scope" value="Eukaryota"/>
</dbReference>
<dbReference type="AlphaFoldDB" id="A0A1X7V8L1"/>
<reference evidence="1" key="1">
    <citation type="submission" date="2017-05" db="UniProtKB">
        <authorList>
            <consortium name="EnsemblMetazoa"/>
        </authorList>
    </citation>
    <scope>IDENTIFICATION</scope>
</reference>